<dbReference type="Pfam" id="PF01594">
    <property type="entry name" value="AI-2E_transport"/>
    <property type="match status" value="1"/>
</dbReference>
<evidence type="ECO:0000313" key="7">
    <source>
        <dbReference type="EMBL" id="GIM27420.1"/>
    </source>
</evidence>
<evidence type="ECO:0000313" key="8">
    <source>
        <dbReference type="Proteomes" id="UP000679179"/>
    </source>
</evidence>
<dbReference type="EMBL" id="BOPZ01000001">
    <property type="protein sequence ID" value="GIM27420.1"/>
    <property type="molecule type" value="Genomic_DNA"/>
</dbReference>
<keyword evidence="5 6" id="KW-0472">Membrane</keyword>
<keyword evidence="3 6" id="KW-0812">Transmembrane</keyword>
<feature type="transmembrane region" description="Helical" evidence="6">
    <location>
        <begin position="232"/>
        <end position="255"/>
    </location>
</feature>
<name>A0A919VEG9_9CLOT</name>
<feature type="transmembrane region" description="Helical" evidence="6">
    <location>
        <begin position="267"/>
        <end position="286"/>
    </location>
</feature>
<accession>A0A919VEG9</accession>
<dbReference type="AlphaFoldDB" id="A0A919VEG9"/>
<feature type="transmembrane region" description="Helical" evidence="6">
    <location>
        <begin position="148"/>
        <end position="164"/>
    </location>
</feature>
<sequence>MDTIMEFFRGQGFKRFTILAVLTFFIYVMRDFANVFLITFILTFLMYRLQRFIAKMLAKFIKIEQEVIVIALYVLFITMIVLVISKYLPIIIDQGIQITKQIMSFYQQSHDDPIINYVIESTKRLNIVDYIEQWDIAIFKYITDVSKWGLNIFISLILSLFFLLERNKIIRFTTKFKYSKISSFYNEIEYFCRKFIRSFGKVIEVQILISLINSILSIIALTLIGLPKVLGLGIMIFILGLIPVAGVFISLVPLSLTAYTVGGLTKVIYVLIIIAVLHALEGYILNPKLMSSKTKLPVFYTFIILIVSEHFFGIWGLIIGMPIFIFILDILEVNND</sequence>
<keyword evidence="4 6" id="KW-1133">Transmembrane helix</keyword>
<keyword evidence="8" id="KW-1185">Reference proteome</keyword>
<comment type="subcellular location">
    <subcellularLocation>
        <location evidence="1">Membrane</location>
        <topology evidence="1">Multi-pass membrane protein</topology>
    </subcellularLocation>
</comment>
<evidence type="ECO:0000256" key="4">
    <source>
        <dbReference type="ARBA" id="ARBA00022989"/>
    </source>
</evidence>
<evidence type="ECO:0000256" key="1">
    <source>
        <dbReference type="ARBA" id="ARBA00004141"/>
    </source>
</evidence>
<dbReference type="GO" id="GO:0016020">
    <property type="term" value="C:membrane"/>
    <property type="evidence" value="ECO:0007669"/>
    <property type="project" value="UniProtKB-SubCell"/>
</dbReference>
<organism evidence="7 8">
    <name type="scientific">Clostridium polyendosporum</name>
    <dbReference type="NCBI Taxonomy" id="69208"/>
    <lineage>
        <taxon>Bacteria</taxon>
        <taxon>Bacillati</taxon>
        <taxon>Bacillota</taxon>
        <taxon>Clostridia</taxon>
        <taxon>Eubacteriales</taxon>
        <taxon>Clostridiaceae</taxon>
        <taxon>Clostridium</taxon>
    </lineage>
</organism>
<feature type="transmembrane region" description="Helical" evidence="6">
    <location>
        <begin position="12"/>
        <end position="29"/>
    </location>
</feature>
<dbReference type="InterPro" id="IPR002549">
    <property type="entry name" value="AI-2E-like"/>
</dbReference>
<feature type="transmembrane region" description="Helical" evidence="6">
    <location>
        <begin position="203"/>
        <end position="226"/>
    </location>
</feature>
<evidence type="ECO:0000256" key="2">
    <source>
        <dbReference type="ARBA" id="ARBA00009773"/>
    </source>
</evidence>
<protein>
    <submittedName>
        <fullName evidence="7">AI-2E family transporter</fullName>
    </submittedName>
</protein>
<evidence type="ECO:0000256" key="6">
    <source>
        <dbReference type="SAM" id="Phobius"/>
    </source>
</evidence>
<dbReference type="RefSeq" id="WP_212902181.1">
    <property type="nucleotide sequence ID" value="NZ_BOPZ01000001.1"/>
</dbReference>
<dbReference type="GO" id="GO:0055085">
    <property type="term" value="P:transmembrane transport"/>
    <property type="evidence" value="ECO:0007669"/>
    <property type="project" value="TreeGrafter"/>
</dbReference>
<proteinExistence type="inferred from homology"/>
<dbReference type="PANTHER" id="PTHR21716:SF62">
    <property type="entry name" value="TRANSPORT PROTEIN YDBI-RELATED"/>
    <property type="match status" value="1"/>
</dbReference>
<reference evidence="7" key="1">
    <citation type="submission" date="2021-03" db="EMBL/GenBank/DDBJ databases">
        <title>Taxonomic study of Clostridium polyendosporum from meadow-gley soil under rice.</title>
        <authorList>
            <person name="Kobayashi H."/>
            <person name="Tanizawa Y."/>
            <person name="Yagura M."/>
        </authorList>
    </citation>
    <scope>NUCLEOTIDE SEQUENCE</scope>
    <source>
        <strain evidence="7">JCM 30710</strain>
    </source>
</reference>
<feature type="transmembrane region" description="Helical" evidence="6">
    <location>
        <begin position="66"/>
        <end position="84"/>
    </location>
</feature>
<dbReference type="Proteomes" id="UP000679179">
    <property type="component" value="Unassembled WGS sequence"/>
</dbReference>
<dbReference type="PANTHER" id="PTHR21716">
    <property type="entry name" value="TRANSMEMBRANE PROTEIN"/>
    <property type="match status" value="1"/>
</dbReference>
<feature type="transmembrane region" description="Helical" evidence="6">
    <location>
        <begin position="298"/>
        <end position="331"/>
    </location>
</feature>
<comment type="similarity">
    <text evidence="2">Belongs to the autoinducer-2 exporter (AI-2E) (TC 2.A.86) family.</text>
</comment>
<evidence type="ECO:0000256" key="5">
    <source>
        <dbReference type="ARBA" id="ARBA00023136"/>
    </source>
</evidence>
<evidence type="ECO:0000256" key="3">
    <source>
        <dbReference type="ARBA" id="ARBA00022692"/>
    </source>
</evidence>
<feature type="transmembrane region" description="Helical" evidence="6">
    <location>
        <begin position="35"/>
        <end position="54"/>
    </location>
</feature>
<gene>
    <name evidence="7" type="primary">ydbI</name>
    <name evidence="7" type="ORF">CPJCM30710_00860</name>
</gene>
<comment type="caution">
    <text evidence="7">The sequence shown here is derived from an EMBL/GenBank/DDBJ whole genome shotgun (WGS) entry which is preliminary data.</text>
</comment>